<dbReference type="PANTHER" id="PTHR34580">
    <property type="match status" value="1"/>
</dbReference>
<dbReference type="InterPro" id="IPR036388">
    <property type="entry name" value="WH-like_DNA-bd_sf"/>
</dbReference>
<dbReference type="InterPro" id="IPR026881">
    <property type="entry name" value="WYL_dom"/>
</dbReference>
<dbReference type="InterPro" id="IPR051534">
    <property type="entry name" value="CBASS_pafABC_assoc_protein"/>
</dbReference>
<gene>
    <name evidence="4" type="ORF">GI584_01930</name>
</gene>
<keyword evidence="2" id="KW-0804">Transcription</keyword>
<name>A0A5Q2TE30_9BACI</name>
<evidence type="ECO:0000256" key="1">
    <source>
        <dbReference type="ARBA" id="ARBA00023015"/>
    </source>
</evidence>
<evidence type="ECO:0000313" key="4">
    <source>
        <dbReference type="EMBL" id="QGH32885.1"/>
    </source>
</evidence>
<dbReference type="RefSeq" id="WP_153790057.1">
    <property type="nucleotide sequence ID" value="NZ_CP045915.1"/>
</dbReference>
<keyword evidence="1" id="KW-0805">Transcription regulation</keyword>
<dbReference type="EMBL" id="CP045915">
    <property type="protein sequence ID" value="QGH32885.1"/>
    <property type="molecule type" value="Genomic_DNA"/>
</dbReference>
<dbReference type="PROSITE" id="PS51000">
    <property type="entry name" value="HTH_DEOR_2"/>
    <property type="match status" value="1"/>
</dbReference>
<dbReference type="PIRSF" id="PIRSF016838">
    <property type="entry name" value="PafC"/>
    <property type="match status" value="1"/>
</dbReference>
<dbReference type="SUPFAM" id="SSF46785">
    <property type="entry name" value="Winged helix' DNA-binding domain"/>
    <property type="match status" value="1"/>
</dbReference>
<proteinExistence type="predicted"/>
<dbReference type="PROSITE" id="PS52050">
    <property type="entry name" value="WYL"/>
    <property type="match status" value="1"/>
</dbReference>
<evidence type="ECO:0000313" key="5">
    <source>
        <dbReference type="Proteomes" id="UP000339690"/>
    </source>
</evidence>
<evidence type="ECO:0000256" key="2">
    <source>
        <dbReference type="ARBA" id="ARBA00023163"/>
    </source>
</evidence>
<reference evidence="4 5" key="1">
    <citation type="submission" date="2019-11" db="EMBL/GenBank/DDBJ databases">
        <title>Gracilibacillus salitolerans sp. nov., a moderate halophile isolated from a saline soil in northwest China.</title>
        <authorList>
            <person name="Gan L."/>
        </authorList>
    </citation>
    <scope>NUCLEOTIDE SEQUENCE [LARGE SCALE GENOMIC DNA]</scope>
    <source>
        <strain evidence="4 5">SCU50</strain>
    </source>
</reference>
<organism evidence="4 5">
    <name type="scientific">Gracilibacillus salitolerans</name>
    <dbReference type="NCBI Taxonomy" id="2663022"/>
    <lineage>
        <taxon>Bacteria</taxon>
        <taxon>Bacillati</taxon>
        <taxon>Bacillota</taxon>
        <taxon>Bacilli</taxon>
        <taxon>Bacillales</taxon>
        <taxon>Bacillaceae</taxon>
        <taxon>Gracilibacillus</taxon>
    </lineage>
</organism>
<protein>
    <submittedName>
        <fullName evidence="4">WYL domain-containing protein</fullName>
    </submittedName>
</protein>
<dbReference type="GO" id="GO:0003700">
    <property type="term" value="F:DNA-binding transcription factor activity"/>
    <property type="evidence" value="ECO:0007669"/>
    <property type="project" value="InterPro"/>
</dbReference>
<dbReference type="InterPro" id="IPR036390">
    <property type="entry name" value="WH_DNA-bd_sf"/>
</dbReference>
<sequence>MRADRLINIMVFLQNRGKMTTKELADELEVSDRTILRDMDALSTVGIPVVAERGKWGGWRLLDNFRSELSTLTLEDMKALFVFPSKELLQDLGLSDSIDPRHRLLASLPVNHQADAQAMWDRIHIDVSTWRQSKEKVAAFETIQQAIWEDRKLKIYYEKADGNKVDRLIEPLGLVAKGNRWYLVASKNGELRNYRASRIHSAKLQMEKFERPAHFHLASYWEQSKDNFIRNLPAYDVEVEIAPSIIKRITFTGKFVQVIKKESANEQGWLPAILRFNDKQEAIEYMLGFGDQMKIVSPEHLIDEVVSLAKRAITFYQRDSSS</sequence>
<dbReference type="Pfam" id="PF25583">
    <property type="entry name" value="WCX"/>
    <property type="match status" value="1"/>
</dbReference>
<dbReference type="Gene3D" id="1.10.10.10">
    <property type="entry name" value="Winged helix-like DNA-binding domain superfamily/Winged helix DNA-binding domain"/>
    <property type="match status" value="1"/>
</dbReference>
<dbReference type="Pfam" id="PF08279">
    <property type="entry name" value="HTH_11"/>
    <property type="match status" value="1"/>
</dbReference>
<dbReference type="Proteomes" id="UP000339690">
    <property type="component" value="Chromosome"/>
</dbReference>
<evidence type="ECO:0000259" key="3">
    <source>
        <dbReference type="PROSITE" id="PS51000"/>
    </source>
</evidence>
<dbReference type="KEGG" id="grc:GI584_01930"/>
<dbReference type="Pfam" id="PF13280">
    <property type="entry name" value="WYL"/>
    <property type="match status" value="1"/>
</dbReference>
<dbReference type="InterPro" id="IPR013196">
    <property type="entry name" value="HTH_11"/>
</dbReference>
<feature type="domain" description="HTH deoR-type" evidence="3">
    <location>
        <begin position="2"/>
        <end position="57"/>
    </location>
</feature>
<dbReference type="AlphaFoldDB" id="A0A5Q2TE30"/>
<dbReference type="InterPro" id="IPR057727">
    <property type="entry name" value="WCX_dom"/>
</dbReference>
<dbReference type="InterPro" id="IPR028349">
    <property type="entry name" value="PafC-like"/>
</dbReference>
<keyword evidence="5" id="KW-1185">Reference proteome</keyword>
<accession>A0A5Q2TE30</accession>
<dbReference type="PANTHER" id="PTHR34580:SF1">
    <property type="entry name" value="PROTEIN PAFC"/>
    <property type="match status" value="1"/>
</dbReference>
<dbReference type="InterPro" id="IPR001034">
    <property type="entry name" value="DeoR_HTH"/>
</dbReference>